<feature type="DNA-binding region" description="HMG box" evidence="1">
    <location>
        <begin position="272"/>
        <end position="322"/>
    </location>
</feature>
<dbReference type="AlphaFoldDB" id="A0A0S4IYC0"/>
<keyword evidence="1" id="KW-0539">Nucleus</keyword>
<dbReference type="InterPro" id="IPR036236">
    <property type="entry name" value="Znf_C2H2_sf"/>
</dbReference>
<sequence length="322" mass="36674">MPRKPPRTQRKAPAKKVKKQPPPRKTHSKKNHPQQQRKPKHSTLVVHDHKQSSAQRKMENLKREVEQLKTSIQRTKMADRAARRRPPQKRQGAKNAAVLLDLSREDVQDLDSMLLQLIRALFEKRIIPTVSDMAKALNVNDDIATELVGLNDDAIGKRQLAQRLQSSKPLRITVSHPGNDAHRVVRTANNNNATNRRHEEFHCHVCHVEVDSAKSWKSHLSGWRHTKNATAVASRSHNHSAAHQQRDFYEDTAPSNHYEQGPDITGQQSHNNATQSSAYLKFCESNHEGMKTANPTFNHTEILKALSTWWQQLSPSDKALFA</sequence>
<evidence type="ECO:0000313" key="4">
    <source>
        <dbReference type="EMBL" id="CUG15632.1"/>
    </source>
</evidence>
<evidence type="ECO:0000256" key="2">
    <source>
        <dbReference type="SAM" id="MobiDB-lite"/>
    </source>
</evidence>
<dbReference type="VEuPathDB" id="TriTrypDB:BSAL_75080"/>
<feature type="compositionally biased region" description="Basic residues" evidence="2">
    <location>
        <begin position="1"/>
        <end position="41"/>
    </location>
</feature>
<feature type="region of interest" description="Disordered" evidence="2">
    <location>
        <begin position="1"/>
        <end position="58"/>
    </location>
</feature>
<dbReference type="CDD" id="cd00084">
    <property type="entry name" value="HMG-box_SF"/>
    <property type="match status" value="1"/>
</dbReference>
<dbReference type="InterPro" id="IPR036910">
    <property type="entry name" value="HMG_box_dom_sf"/>
</dbReference>
<keyword evidence="1" id="KW-0238">DNA-binding</keyword>
<dbReference type="SUPFAM" id="SSF57667">
    <property type="entry name" value="beta-beta-alpha zinc fingers"/>
    <property type="match status" value="1"/>
</dbReference>
<gene>
    <name evidence="4" type="ORF">BSAL_75080</name>
</gene>
<dbReference type="PROSITE" id="PS50118">
    <property type="entry name" value="HMG_BOX_2"/>
    <property type="match status" value="1"/>
</dbReference>
<organism evidence="4 5">
    <name type="scientific">Bodo saltans</name>
    <name type="common">Flagellated protozoan</name>
    <dbReference type="NCBI Taxonomy" id="75058"/>
    <lineage>
        <taxon>Eukaryota</taxon>
        <taxon>Discoba</taxon>
        <taxon>Euglenozoa</taxon>
        <taxon>Kinetoplastea</taxon>
        <taxon>Metakinetoplastina</taxon>
        <taxon>Eubodonida</taxon>
        <taxon>Bodonidae</taxon>
        <taxon>Bodo</taxon>
    </lineage>
</organism>
<dbReference type="Proteomes" id="UP000051952">
    <property type="component" value="Unassembled WGS sequence"/>
</dbReference>
<protein>
    <recommendedName>
        <fullName evidence="3">HMG box domain-containing protein</fullName>
    </recommendedName>
</protein>
<dbReference type="Pfam" id="PF00505">
    <property type="entry name" value="HMG_box"/>
    <property type="match status" value="1"/>
</dbReference>
<feature type="region of interest" description="Disordered" evidence="2">
    <location>
        <begin position="252"/>
        <end position="271"/>
    </location>
</feature>
<accession>A0A0S4IYC0</accession>
<feature type="compositionally biased region" description="Basic residues" evidence="2">
    <location>
        <begin position="82"/>
        <end position="92"/>
    </location>
</feature>
<evidence type="ECO:0000259" key="3">
    <source>
        <dbReference type="PROSITE" id="PS50118"/>
    </source>
</evidence>
<keyword evidence="5" id="KW-1185">Reference proteome</keyword>
<reference evidence="5" key="1">
    <citation type="submission" date="2015-09" db="EMBL/GenBank/DDBJ databases">
        <authorList>
            <consortium name="Pathogen Informatics"/>
        </authorList>
    </citation>
    <scope>NUCLEOTIDE SEQUENCE [LARGE SCALE GENOMIC DNA]</scope>
    <source>
        <strain evidence="5">Lake Konstanz</strain>
    </source>
</reference>
<dbReference type="InterPro" id="IPR009071">
    <property type="entry name" value="HMG_box_dom"/>
</dbReference>
<dbReference type="Gene3D" id="3.30.160.60">
    <property type="entry name" value="Classic Zinc Finger"/>
    <property type="match status" value="1"/>
</dbReference>
<dbReference type="EMBL" id="CYKH01000676">
    <property type="protein sequence ID" value="CUG15632.1"/>
    <property type="molecule type" value="Genomic_DNA"/>
</dbReference>
<dbReference type="Gene3D" id="1.10.30.10">
    <property type="entry name" value="High mobility group box domain"/>
    <property type="match status" value="1"/>
</dbReference>
<feature type="domain" description="HMG box" evidence="3">
    <location>
        <begin position="272"/>
        <end position="322"/>
    </location>
</feature>
<evidence type="ECO:0000313" key="5">
    <source>
        <dbReference type="Proteomes" id="UP000051952"/>
    </source>
</evidence>
<name>A0A0S4IYC0_BODSA</name>
<proteinExistence type="predicted"/>
<dbReference type="GO" id="GO:0005634">
    <property type="term" value="C:nucleus"/>
    <property type="evidence" value="ECO:0007669"/>
    <property type="project" value="UniProtKB-UniRule"/>
</dbReference>
<feature type="region of interest" description="Disordered" evidence="2">
    <location>
        <begin position="72"/>
        <end position="94"/>
    </location>
</feature>
<evidence type="ECO:0000256" key="1">
    <source>
        <dbReference type="PROSITE-ProRule" id="PRU00267"/>
    </source>
</evidence>
<dbReference type="SUPFAM" id="SSF47095">
    <property type="entry name" value="HMG-box"/>
    <property type="match status" value="1"/>
</dbReference>
<feature type="compositionally biased region" description="Basic and acidic residues" evidence="2">
    <location>
        <begin position="46"/>
        <end position="58"/>
    </location>
</feature>
<dbReference type="GO" id="GO:0003677">
    <property type="term" value="F:DNA binding"/>
    <property type="evidence" value="ECO:0007669"/>
    <property type="project" value="UniProtKB-UniRule"/>
</dbReference>